<gene>
    <name evidence="1" type="ORF">BWR60_02825</name>
</gene>
<protein>
    <submittedName>
        <fullName evidence="1">Uncharacterized protein</fullName>
    </submittedName>
</protein>
<dbReference type="InterPro" id="IPR001087">
    <property type="entry name" value="GDSL"/>
</dbReference>
<sequence>MAIPTVDEVWADFNADGSVKEPSKQDIRRLLRFIQAIAAANGMKTYPNKAAMDADLTQADGTPALLWADPVEANNYPTVWVWNDSTNQWISGTDRIQSLKDFVELTHNIMRRVVVLNGEIIIDRLNVLGGGTNQAYIPRGIFVDTPGAAAANLTISPDSTEMTGWVKLAIPQALRGFIYLDLTDNTYKVIGATGGDFTLPTTNVDKIVPLVSFPASTGSWCSPFKIRELNPTAILSAFALTAPMIHSRSDNKVLIPNASTRNESMVFSHTVPASGRYEEFSVASSPTAIITYWWDLRANQYKATASGAGPLTVDPTIGMVLGWSWGNEFYSPWPHVGRMGLAAGKSDFAHGKGDRLIQAPFVWDNRPSRLEMVDVADAALIAAGFTRAVRSIDSSLSWPYVGDKIADNRAGKPFFARVWLEATADNTFGAPTIRFYKSNGIIVQSIPLVLEKTLSARAAIYSVASVMPDWQTNNPAAGEYIYALLGTGLAPGVPEVRLAGVQDSFGQGAQWIELSDFPTTPANSIRLSNLEAQAIIADPVPSLLYGDDFWGIIGRKQSLHIDNIYERRTERKGVLTTLFSPNPNINDLAAKPYEQTKEVGSFVIEPAELGSSANIWMHRYSDAAGGAGLGRSYRSASITVHKAAASGAGAVRVMGIGDSIMSQTLSQYVQAILAARGNTATMSGTISGVNEGRPGSTITDHIRARTGYLTPVTNFATYLAATNSERMLLDPWTRLATIGDPPGSIYNSRIFDFAYYLAGTGITPPTHVWICLGTNDIASYTPTEAADWIEKGVTIMVSSILAAVPGINIAIGLPTLPRMAAGDTRWNDAYGLAIRKILKFKRTLNHPRVKALPIWAHINQVTAFASSEVLVSTDADTGMQTLDNGDMLHPSQAGIHQYAEVVAAWVANTVDGT</sequence>
<name>A0A211ZTY3_9PROT</name>
<dbReference type="SUPFAM" id="SSF52266">
    <property type="entry name" value="SGNH hydrolase"/>
    <property type="match status" value="1"/>
</dbReference>
<dbReference type="Pfam" id="PF00657">
    <property type="entry name" value="Lipase_GDSL"/>
    <property type="match status" value="1"/>
</dbReference>
<dbReference type="RefSeq" id="WP_088149489.1">
    <property type="nucleotide sequence ID" value="NZ_NHON01000003.1"/>
</dbReference>
<accession>A0A211ZTY3</accession>
<keyword evidence="2" id="KW-1185">Reference proteome</keyword>
<dbReference type="Proteomes" id="UP000196655">
    <property type="component" value="Unassembled WGS sequence"/>
</dbReference>
<dbReference type="Gene3D" id="3.40.50.1110">
    <property type="entry name" value="SGNH hydrolase"/>
    <property type="match status" value="1"/>
</dbReference>
<dbReference type="GO" id="GO:0016788">
    <property type="term" value="F:hydrolase activity, acting on ester bonds"/>
    <property type="evidence" value="ECO:0007669"/>
    <property type="project" value="InterPro"/>
</dbReference>
<organism evidence="1 2">
    <name type="scientific">Inquilinus limosus</name>
    <dbReference type="NCBI Taxonomy" id="171674"/>
    <lineage>
        <taxon>Bacteria</taxon>
        <taxon>Pseudomonadati</taxon>
        <taxon>Pseudomonadota</taxon>
        <taxon>Alphaproteobacteria</taxon>
        <taxon>Rhodospirillales</taxon>
        <taxon>Rhodospirillaceae</taxon>
        <taxon>Inquilinus</taxon>
    </lineage>
</organism>
<evidence type="ECO:0000313" key="1">
    <source>
        <dbReference type="EMBL" id="OWJ68699.1"/>
    </source>
</evidence>
<reference evidence="2" key="1">
    <citation type="submission" date="2017-05" db="EMBL/GenBank/DDBJ databases">
        <authorList>
            <person name="Macchi M."/>
            <person name="Festa S."/>
            <person name="Coppotelli B.M."/>
            <person name="Morelli I.S."/>
        </authorList>
    </citation>
    <scope>NUCLEOTIDE SEQUENCE [LARGE SCALE GENOMIC DNA]</scope>
    <source>
        <strain evidence="2">I</strain>
    </source>
</reference>
<comment type="caution">
    <text evidence="1">The sequence shown here is derived from an EMBL/GenBank/DDBJ whole genome shotgun (WGS) entry which is preliminary data.</text>
</comment>
<dbReference type="OrthoDB" id="7779280at2"/>
<proteinExistence type="predicted"/>
<evidence type="ECO:0000313" key="2">
    <source>
        <dbReference type="Proteomes" id="UP000196655"/>
    </source>
</evidence>
<dbReference type="AlphaFoldDB" id="A0A211ZTY3"/>
<dbReference type="InterPro" id="IPR036514">
    <property type="entry name" value="SGNH_hydro_sf"/>
</dbReference>
<dbReference type="EMBL" id="NHON01000003">
    <property type="protein sequence ID" value="OWJ68699.1"/>
    <property type="molecule type" value="Genomic_DNA"/>
</dbReference>